<dbReference type="PaxDb" id="309799-DICTH_0657"/>
<dbReference type="PANTHER" id="PTHR12815:SF47">
    <property type="entry name" value="TRANSLOCATION AND ASSEMBLY MODULE SUBUNIT TAMA"/>
    <property type="match status" value="1"/>
</dbReference>
<feature type="domain" description="POTRA" evidence="8">
    <location>
        <begin position="174"/>
        <end position="245"/>
    </location>
</feature>
<dbReference type="Gene3D" id="3.10.20.310">
    <property type="entry name" value="membrane protein fhac"/>
    <property type="match status" value="5"/>
</dbReference>
<evidence type="ECO:0000259" key="8">
    <source>
        <dbReference type="PROSITE" id="PS51779"/>
    </source>
</evidence>
<evidence type="ECO:0000256" key="7">
    <source>
        <dbReference type="ARBA" id="ARBA00023237"/>
    </source>
</evidence>
<dbReference type="AlphaFoldDB" id="B5YDC2"/>
<keyword evidence="10" id="KW-1185">Reference proteome</keyword>
<dbReference type="GO" id="GO:0019867">
    <property type="term" value="C:outer membrane"/>
    <property type="evidence" value="ECO:0007669"/>
    <property type="project" value="InterPro"/>
</dbReference>
<dbReference type="HOGENOM" id="CLU_007664_1_1_0"/>
<name>B5YDC2_DICT6</name>
<evidence type="ECO:0000256" key="2">
    <source>
        <dbReference type="ARBA" id="ARBA00022452"/>
    </source>
</evidence>
<keyword evidence="3" id="KW-0812">Transmembrane</keyword>
<protein>
    <submittedName>
        <fullName evidence="9">Surface antigen, putative</fullName>
    </submittedName>
</protein>
<reference evidence="9 10" key="1">
    <citation type="journal article" date="2014" name="Genome Announc.">
        <title>Complete Genome Sequence of the Extreme Thermophile Dictyoglomus thermophilum H-6-12.</title>
        <authorList>
            <person name="Coil D.A."/>
            <person name="Badger J.H."/>
            <person name="Forberger H.C."/>
            <person name="Riggs F."/>
            <person name="Madupu R."/>
            <person name="Fedorova N."/>
            <person name="Ward N."/>
            <person name="Robb F.T."/>
            <person name="Eisen J.A."/>
        </authorList>
    </citation>
    <scope>NUCLEOTIDE SEQUENCE [LARGE SCALE GENOMIC DNA]</scope>
    <source>
        <strain evidence="10">ATCC 35947 / DSM 3960 / H-6-12</strain>
    </source>
</reference>
<dbReference type="Proteomes" id="UP000001733">
    <property type="component" value="Chromosome"/>
</dbReference>
<sequence length="962" mass="109111">MGLNKKFLFFIAFIFALICFTFAQSEYKIEDIVIKGNQKISTQEILNMVGVSKGANITDDQINKIKEKLDNSTYFLSVVINKLSGKSGIILEINVVESPFLIFINGISFQGLQRISVKELQNLIILPAIGWTTDERIWEQKRKFMSTGYFSKVDVNEVKSGEGFIVIFNFQENPVLEKIEVKGLQNLRKEDVLSMIGIKEGMLISEDDLMAKKEEIISSNMFSKVEFNITKKENKLYLTINLEENPLVSKVGLIGNNKSNIKDIQAILSIVGDISENTIISKSSIYYSEELISLWKAKLLETGYFKKVELNPKRVNERSVEVEITVVENPWVVAIDVKGLVNLKKEKVMEVISGRGRGFLNDNYLNELKEKLLSTGWFSSVDTKYVITPNNYAYITLTVVENPILKSITYSGLRLIPEKEIKKYRILKEGDFISDDRIEEQITKFENMGYFSKVSVEKSVENDKVSLNFIFNENPEVKKIVFEGLLGVSEKELRQVLLNKEGLPFNSVFLDKDVQSILNLLQSKGYVFASIQNVVFNNEGELIFYFKDYKVEDIQVEIIPSTETSVLSFLAIFRRPTDKNVVKREISLSVGESVNIEKIKSDLQRIYNVGIFEDVSVRFDKGSTEDSVKVVYVVKEKLSGSFNFGGGYATDVGLYGFVEYKEKNLFGKAQQLSLQLSLTSLAKINYQLTFIDPWFLGGRNAFQLDLYDKKVNITDATTSSTSTFEKAGGAFSFSYPLENFWSISLGFKYESITPIESSTMTTSTTVGSFNVGLWRDTRDFYLNPTQGSRQAISIEFAGGGSESNFIKYNVDLQWHLPLTNRESPISISQQKERQVLSLKIGFGFEEGNFPSTELFTLGGTSTIRGFSDNIFKGDTYLLFNMQYRIPLGNNLYGVLFVDSGSAWYRQDVTSLTDIKFYTGIGLGLRYDTLIIPIRIDFGYNFGNDPIAPNTKWRVHFSFGDIF</sequence>
<dbReference type="PIRSF" id="PIRSF006076">
    <property type="entry name" value="OM_assembly_OMP85"/>
    <property type="match status" value="1"/>
</dbReference>
<keyword evidence="5" id="KW-0677">Repeat</keyword>
<dbReference type="InterPro" id="IPR034746">
    <property type="entry name" value="POTRA"/>
</dbReference>
<comment type="subcellular location">
    <subcellularLocation>
        <location evidence="1">Membrane</location>
    </subcellularLocation>
</comment>
<proteinExistence type="predicted"/>
<feature type="domain" description="POTRA" evidence="8">
    <location>
        <begin position="27"/>
        <end position="98"/>
    </location>
</feature>
<dbReference type="STRING" id="309799.DICTH_0657"/>
<gene>
    <name evidence="9" type="ordered locus">DICTH_0657</name>
</gene>
<evidence type="ECO:0000256" key="1">
    <source>
        <dbReference type="ARBA" id="ARBA00004370"/>
    </source>
</evidence>
<keyword evidence="4" id="KW-0732">Signal</keyword>
<dbReference type="InterPro" id="IPR023707">
    <property type="entry name" value="OM_assembly_BamA"/>
</dbReference>
<feature type="domain" description="POTRA" evidence="8">
    <location>
        <begin position="403"/>
        <end position="474"/>
    </location>
</feature>
<dbReference type="eggNOG" id="COG4775">
    <property type="taxonomic scope" value="Bacteria"/>
</dbReference>
<dbReference type="RefSeq" id="WP_012548006.1">
    <property type="nucleotide sequence ID" value="NC_011297.1"/>
</dbReference>
<keyword evidence="2" id="KW-1134">Transmembrane beta strand</keyword>
<dbReference type="EMBL" id="CP001146">
    <property type="protein sequence ID" value="ACI19374.1"/>
    <property type="molecule type" value="Genomic_DNA"/>
</dbReference>
<dbReference type="GO" id="GO:0071709">
    <property type="term" value="P:membrane assembly"/>
    <property type="evidence" value="ECO:0007669"/>
    <property type="project" value="InterPro"/>
</dbReference>
<keyword evidence="7" id="KW-0998">Cell outer membrane</keyword>
<dbReference type="Pfam" id="PF01103">
    <property type="entry name" value="Omp85"/>
    <property type="match status" value="1"/>
</dbReference>
<dbReference type="InterPro" id="IPR039910">
    <property type="entry name" value="D15-like"/>
</dbReference>
<feature type="domain" description="POTRA" evidence="8">
    <location>
        <begin position="475"/>
        <end position="549"/>
    </location>
</feature>
<dbReference type="InterPro" id="IPR000184">
    <property type="entry name" value="Bac_surfAg_D15"/>
</dbReference>
<evidence type="ECO:0000256" key="6">
    <source>
        <dbReference type="ARBA" id="ARBA00023136"/>
    </source>
</evidence>
<dbReference type="InterPro" id="IPR010827">
    <property type="entry name" value="BamA/TamA_POTRA"/>
</dbReference>
<evidence type="ECO:0000256" key="3">
    <source>
        <dbReference type="ARBA" id="ARBA00022692"/>
    </source>
</evidence>
<dbReference type="Pfam" id="PF07244">
    <property type="entry name" value="POTRA"/>
    <property type="match status" value="5"/>
</dbReference>
<dbReference type="OrthoDB" id="9776356at2"/>
<accession>B5YDC2</accession>
<evidence type="ECO:0000313" key="9">
    <source>
        <dbReference type="EMBL" id="ACI19374.1"/>
    </source>
</evidence>
<dbReference type="PANTHER" id="PTHR12815">
    <property type="entry name" value="SORTING AND ASSEMBLY MACHINERY SAMM50 PROTEIN FAMILY MEMBER"/>
    <property type="match status" value="1"/>
</dbReference>
<dbReference type="PROSITE" id="PS51779">
    <property type="entry name" value="POTRA"/>
    <property type="match status" value="4"/>
</dbReference>
<dbReference type="KEGG" id="dth:DICTH_0657"/>
<keyword evidence="6" id="KW-0472">Membrane</keyword>
<evidence type="ECO:0000313" key="10">
    <source>
        <dbReference type="Proteomes" id="UP000001733"/>
    </source>
</evidence>
<evidence type="ECO:0000256" key="5">
    <source>
        <dbReference type="ARBA" id="ARBA00022737"/>
    </source>
</evidence>
<dbReference type="Gene3D" id="2.40.160.50">
    <property type="entry name" value="membrane protein fhac: a member of the omp85/tpsb transporter family"/>
    <property type="match status" value="1"/>
</dbReference>
<organism evidence="9 10">
    <name type="scientific">Dictyoglomus thermophilum (strain ATCC 35947 / DSM 3960 / H-6-12)</name>
    <dbReference type="NCBI Taxonomy" id="309799"/>
    <lineage>
        <taxon>Bacteria</taxon>
        <taxon>Pseudomonadati</taxon>
        <taxon>Dictyoglomota</taxon>
        <taxon>Dictyoglomia</taxon>
        <taxon>Dictyoglomales</taxon>
        <taxon>Dictyoglomaceae</taxon>
        <taxon>Dictyoglomus</taxon>
    </lineage>
</organism>
<evidence type="ECO:0000256" key="4">
    <source>
        <dbReference type="ARBA" id="ARBA00022729"/>
    </source>
</evidence>